<organism evidence="1 2">
    <name type="scientific">Bionectria ochroleuca</name>
    <name type="common">Gliocladium roseum</name>
    <dbReference type="NCBI Taxonomy" id="29856"/>
    <lineage>
        <taxon>Eukaryota</taxon>
        <taxon>Fungi</taxon>
        <taxon>Dikarya</taxon>
        <taxon>Ascomycota</taxon>
        <taxon>Pezizomycotina</taxon>
        <taxon>Sordariomycetes</taxon>
        <taxon>Hypocreomycetidae</taxon>
        <taxon>Hypocreales</taxon>
        <taxon>Bionectriaceae</taxon>
        <taxon>Clonostachys</taxon>
    </lineage>
</organism>
<accession>A0ABY6TZL9</accession>
<name>A0ABY6TZL9_BIOOC</name>
<sequence>MSGSGDSKYPVWRAYFTGTPRDHVGIFIQTQPNMVGTLIQVRGAIERPRGMSHDKLENFNLHASQSFIKKKQLGYTTKEKAGEFWPCAVSEPAPTYQFANGPPAQAIRCNEWQAEYEKKLYEEGLLVDIQKTDDVEPLAGKYPVWYGTK</sequence>
<dbReference type="Pfam" id="PF20174">
    <property type="entry name" value="DUF6540"/>
    <property type="match status" value="1"/>
</dbReference>
<dbReference type="InterPro" id="IPR046670">
    <property type="entry name" value="DUF6540"/>
</dbReference>
<evidence type="ECO:0000313" key="1">
    <source>
        <dbReference type="EMBL" id="VUC23473.1"/>
    </source>
</evidence>
<reference evidence="1 2" key="1">
    <citation type="submission" date="2019-06" db="EMBL/GenBank/DDBJ databases">
        <authorList>
            <person name="Broberg M."/>
        </authorList>
    </citation>
    <scope>NUCLEOTIDE SEQUENCE [LARGE SCALE GENOMIC DNA]</scope>
</reference>
<dbReference type="Proteomes" id="UP000766486">
    <property type="component" value="Unassembled WGS sequence"/>
</dbReference>
<gene>
    <name evidence="1" type="ORF">CLO192961_LOCUS117829</name>
</gene>
<comment type="caution">
    <text evidence="1">The sequence shown here is derived from an EMBL/GenBank/DDBJ whole genome shotgun (WGS) entry which is preliminary data.</text>
</comment>
<keyword evidence="2" id="KW-1185">Reference proteome</keyword>
<protein>
    <submittedName>
        <fullName evidence="1">Uncharacterized protein</fullName>
    </submittedName>
</protein>
<proteinExistence type="predicted"/>
<evidence type="ECO:0000313" key="2">
    <source>
        <dbReference type="Proteomes" id="UP000766486"/>
    </source>
</evidence>
<dbReference type="EMBL" id="CABFNS010000707">
    <property type="protein sequence ID" value="VUC23473.1"/>
    <property type="molecule type" value="Genomic_DNA"/>
</dbReference>